<keyword evidence="1" id="KW-1133">Transmembrane helix</keyword>
<protein>
    <recommendedName>
        <fullName evidence="4">Phosphatidate cytidylyltransferase</fullName>
    </recommendedName>
</protein>
<name>A0A0D8ZMX7_9CYAN</name>
<feature type="transmembrane region" description="Helical" evidence="1">
    <location>
        <begin position="111"/>
        <end position="130"/>
    </location>
</feature>
<evidence type="ECO:0000313" key="2">
    <source>
        <dbReference type="EMBL" id="KJH69687.1"/>
    </source>
</evidence>
<evidence type="ECO:0008006" key="4">
    <source>
        <dbReference type="Google" id="ProtNLM"/>
    </source>
</evidence>
<evidence type="ECO:0000313" key="3">
    <source>
        <dbReference type="Proteomes" id="UP000032452"/>
    </source>
</evidence>
<feature type="transmembrane region" description="Helical" evidence="1">
    <location>
        <begin position="17"/>
        <end position="35"/>
    </location>
</feature>
<reference evidence="2 3" key="1">
    <citation type="submission" date="2015-02" db="EMBL/GenBank/DDBJ databases">
        <title>Draft genome of a novel marine cyanobacterium (Chroococcales) isolated from South Atlantic Ocean.</title>
        <authorList>
            <person name="Rigonato J."/>
            <person name="Alvarenga D.O."/>
            <person name="Branco L.H."/>
            <person name="Varani A.M."/>
            <person name="Brandini F.P."/>
            <person name="Fiore M.F."/>
        </authorList>
    </citation>
    <scope>NUCLEOTIDE SEQUENCE [LARGE SCALE GENOMIC DNA]</scope>
    <source>
        <strain evidence="2 3">CENA595</strain>
    </source>
</reference>
<feature type="transmembrane region" description="Helical" evidence="1">
    <location>
        <begin position="88"/>
        <end position="105"/>
    </location>
</feature>
<accession>A0A0D8ZMX7</accession>
<keyword evidence="1" id="KW-0812">Transmembrane</keyword>
<keyword evidence="3" id="KW-1185">Reference proteome</keyword>
<comment type="caution">
    <text evidence="2">The sequence shown here is derived from an EMBL/GenBank/DDBJ whole genome shotgun (WGS) entry which is preliminary data.</text>
</comment>
<feature type="transmembrane region" description="Helical" evidence="1">
    <location>
        <begin position="158"/>
        <end position="178"/>
    </location>
</feature>
<sequence length="304" mass="34460">MNFFSYLASYFDFDLKILPYCIGLSLDILILYPLLTYFKWHLLSRLGVTLKDKEVIFSSRKNNFNLAYFVNKYGDRNLRIADGLSRKLLHIFSGIWHLVFLNLVIQDTRIAWQAAFVKSLLIIALCSLSYSSNKVFGLAGIMYGATSRIRDGLDGRKNFFIAQLAFLNLYVLVFIEYIARKNISNEDNLIFFSFFIFLPLIIGDALGEIIGTIWGKQKIRVWGVGQINRKSVLGTVSVFLGSLLPLLLVVSLNNLPAEWWLLCLSVAATTSTIELIAPRSTDNFFIPVGNALVCLIFAVYVIHL</sequence>
<dbReference type="AlphaFoldDB" id="A0A0D8ZMX7"/>
<organism evidence="2 3">
    <name type="scientific">Aliterella atlantica CENA595</name>
    <dbReference type="NCBI Taxonomy" id="1618023"/>
    <lineage>
        <taxon>Bacteria</taxon>
        <taxon>Bacillati</taxon>
        <taxon>Cyanobacteriota</taxon>
        <taxon>Cyanophyceae</taxon>
        <taxon>Chroococcidiopsidales</taxon>
        <taxon>Aliterellaceae</taxon>
        <taxon>Aliterella</taxon>
    </lineage>
</organism>
<evidence type="ECO:0000256" key="1">
    <source>
        <dbReference type="SAM" id="Phobius"/>
    </source>
</evidence>
<dbReference type="Proteomes" id="UP000032452">
    <property type="component" value="Unassembled WGS sequence"/>
</dbReference>
<feature type="transmembrane region" description="Helical" evidence="1">
    <location>
        <begin position="190"/>
        <end position="211"/>
    </location>
</feature>
<gene>
    <name evidence="2" type="ORF">UH38_22440</name>
</gene>
<proteinExistence type="predicted"/>
<feature type="transmembrane region" description="Helical" evidence="1">
    <location>
        <begin position="232"/>
        <end position="253"/>
    </location>
</feature>
<dbReference type="RefSeq" id="WP_045056938.1">
    <property type="nucleotide sequence ID" value="NZ_JYON01000036.1"/>
</dbReference>
<feature type="transmembrane region" description="Helical" evidence="1">
    <location>
        <begin position="259"/>
        <end position="277"/>
    </location>
</feature>
<dbReference type="EMBL" id="JYON01000036">
    <property type="protein sequence ID" value="KJH69687.1"/>
    <property type="molecule type" value="Genomic_DNA"/>
</dbReference>
<keyword evidence="1" id="KW-0472">Membrane</keyword>
<feature type="transmembrane region" description="Helical" evidence="1">
    <location>
        <begin position="284"/>
        <end position="303"/>
    </location>
</feature>